<evidence type="ECO:0000259" key="3">
    <source>
        <dbReference type="Pfam" id="PF20703"/>
    </source>
</evidence>
<dbReference type="eggNOG" id="COG3064">
    <property type="taxonomic scope" value="Bacteria"/>
</dbReference>
<organism evidence="4 5">
    <name type="scientific">Haliscomenobacter hydrossis (strain ATCC 27775 / DSM 1100 / LMG 10767 / O)</name>
    <dbReference type="NCBI Taxonomy" id="760192"/>
    <lineage>
        <taxon>Bacteria</taxon>
        <taxon>Pseudomonadati</taxon>
        <taxon>Bacteroidota</taxon>
        <taxon>Saprospiria</taxon>
        <taxon>Saprospirales</taxon>
        <taxon>Haliscomenobacteraceae</taxon>
        <taxon>Haliscomenobacter</taxon>
    </lineage>
</organism>
<dbReference type="SUPFAM" id="SSF52540">
    <property type="entry name" value="P-loop containing nucleoside triphosphate hydrolases"/>
    <property type="match status" value="1"/>
</dbReference>
<proteinExistence type="predicted"/>
<dbReference type="OrthoDB" id="1090410at2"/>
<evidence type="ECO:0000313" key="5">
    <source>
        <dbReference type="Proteomes" id="UP000008461"/>
    </source>
</evidence>
<name>F4KU46_HALH1</name>
<reference key="2">
    <citation type="submission" date="2011-04" db="EMBL/GenBank/DDBJ databases">
        <title>Complete sequence of chromosome of Haliscomenobacter hydrossis DSM 1100.</title>
        <authorList>
            <consortium name="US DOE Joint Genome Institute (JGI-PGF)"/>
            <person name="Lucas S."/>
            <person name="Han J."/>
            <person name="Lapidus A."/>
            <person name="Bruce D."/>
            <person name="Goodwin L."/>
            <person name="Pitluck S."/>
            <person name="Peters L."/>
            <person name="Kyrpides N."/>
            <person name="Mavromatis K."/>
            <person name="Ivanova N."/>
            <person name="Ovchinnikova G."/>
            <person name="Pagani I."/>
            <person name="Daligault H."/>
            <person name="Detter J.C."/>
            <person name="Han C."/>
            <person name="Land M."/>
            <person name="Hauser L."/>
            <person name="Markowitz V."/>
            <person name="Cheng J.-F."/>
            <person name="Hugenholtz P."/>
            <person name="Woyke T."/>
            <person name="Wu D."/>
            <person name="Verbarg S."/>
            <person name="Frueling A."/>
            <person name="Brambilla E."/>
            <person name="Klenk H.-P."/>
            <person name="Eisen J.A."/>
        </authorList>
    </citation>
    <scope>NUCLEOTIDE SEQUENCE</scope>
    <source>
        <strain>DSM 1100</strain>
    </source>
</reference>
<dbReference type="RefSeq" id="WP_013764693.1">
    <property type="nucleotide sequence ID" value="NC_015510.1"/>
</dbReference>
<keyword evidence="2" id="KW-1133">Transmembrane helix</keyword>
<dbReference type="Proteomes" id="UP000008461">
    <property type="component" value="Chromosome"/>
</dbReference>
<dbReference type="AlphaFoldDB" id="F4KU46"/>
<gene>
    <name evidence="4" type="ordered locus">Halhy_2264</name>
</gene>
<dbReference type="STRING" id="760192.Halhy_2264"/>
<evidence type="ECO:0000256" key="2">
    <source>
        <dbReference type="SAM" id="Phobius"/>
    </source>
</evidence>
<dbReference type="eggNOG" id="COG1672">
    <property type="taxonomic scope" value="Bacteria"/>
</dbReference>
<feature type="compositionally biased region" description="Basic and acidic residues" evidence="1">
    <location>
        <begin position="481"/>
        <end position="492"/>
    </location>
</feature>
<evidence type="ECO:0000256" key="1">
    <source>
        <dbReference type="SAM" id="MobiDB-lite"/>
    </source>
</evidence>
<dbReference type="InterPro" id="IPR049052">
    <property type="entry name" value="nSTAND1"/>
</dbReference>
<dbReference type="KEGG" id="hhy:Halhy_2264"/>
<protein>
    <recommendedName>
        <fullName evidence="3">Novel STAND NTPase 1 domain-containing protein</fullName>
    </recommendedName>
</protein>
<dbReference type="EMBL" id="CP002691">
    <property type="protein sequence ID" value="AEE50143.1"/>
    <property type="molecule type" value="Genomic_DNA"/>
</dbReference>
<dbReference type="InterPro" id="IPR027417">
    <property type="entry name" value="P-loop_NTPase"/>
</dbReference>
<feature type="domain" description="Novel STAND NTPase 1" evidence="3">
    <location>
        <begin position="4"/>
        <end position="370"/>
    </location>
</feature>
<sequence>MNAPFKFLDSYEKDELDVFFGRDKDTERLYDALSGVKHLLVYGPSGAGKTSLIECGLRNQFSDADWLAITVRRGHNLISSVFEALNSALRRKFPINPDTRLPKDPEFDFGDAVESLYAEQYKPVYLLFDQFEELLIQADDDEKTQFFTRLNRLIRYKTPCRMLLILREEFIGHFSDYESLCPSIFQHRFRLEKMSRGNVREVISNLLTAPRYSQAFQVKDAEALTNEILKRLPDKQKEIELAHVQVFLSELWDRAAEHAKNTPVLSPDLVQEKDNLETVLVSFLEKQRKALDAVYGENVSLELLVAMITERNTKLQVSAVELQQELEHRQIVLKRPLPDLLHDLEQSRIVRTLKSGEQTQYEISHDVLAKVVGENLSEDMKQRRRALEIADVYQSKGGYLSQEDLDLLRPFQSHLPANMRERMLASEVELTRRAKVEVNRNQRRVALLSGLLVVAVIGLGFAWWQYSEAKKQTRIAEAQTKEANRQKLKADKQTQIAETRSAEAKSQADSAKQQRKIAIAQTKEANRQKLEAQKQKQNAEAQKLEAQNALAKANAEAEARTVAEQAKQKIEITRLLSEAETYLRAKLYKNARAKLEAVLIIDPNHVEAKEKLKLLQ</sequence>
<keyword evidence="5" id="KW-1185">Reference proteome</keyword>
<reference evidence="4 5" key="1">
    <citation type="journal article" date="2011" name="Stand. Genomic Sci.">
        <title>Complete genome sequence of Haliscomenobacter hydrossis type strain (O).</title>
        <authorList>
            <consortium name="US DOE Joint Genome Institute (JGI-PGF)"/>
            <person name="Daligault H."/>
            <person name="Lapidus A."/>
            <person name="Zeytun A."/>
            <person name="Nolan M."/>
            <person name="Lucas S."/>
            <person name="Del Rio T.G."/>
            <person name="Tice H."/>
            <person name="Cheng J.F."/>
            <person name="Tapia R."/>
            <person name="Han C."/>
            <person name="Goodwin L."/>
            <person name="Pitluck S."/>
            <person name="Liolios K."/>
            <person name="Pagani I."/>
            <person name="Ivanova N."/>
            <person name="Huntemann M."/>
            <person name="Mavromatis K."/>
            <person name="Mikhailova N."/>
            <person name="Pati A."/>
            <person name="Chen A."/>
            <person name="Palaniappan K."/>
            <person name="Land M."/>
            <person name="Hauser L."/>
            <person name="Brambilla E.M."/>
            <person name="Rohde M."/>
            <person name="Verbarg S."/>
            <person name="Goker M."/>
            <person name="Bristow J."/>
            <person name="Eisen J.A."/>
            <person name="Markowitz V."/>
            <person name="Hugenholtz P."/>
            <person name="Kyrpides N.C."/>
            <person name="Klenk H.P."/>
            <person name="Woyke T."/>
        </authorList>
    </citation>
    <scope>NUCLEOTIDE SEQUENCE [LARGE SCALE GENOMIC DNA]</scope>
    <source>
        <strain evidence="5">ATCC 27775 / DSM 1100 / LMG 10767 / O</strain>
    </source>
</reference>
<dbReference type="Gene3D" id="3.40.50.300">
    <property type="entry name" value="P-loop containing nucleotide triphosphate hydrolases"/>
    <property type="match status" value="1"/>
</dbReference>
<feature type="region of interest" description="Disordered" evidence="1">
    <location>
        <begin position="481"/>
        <end position="515"/>
    </location>
</feature>
<dbReference type="Pfam" id="PF20703">
    <property type="entry name" value="nSTAND1"/>
    <property type="match status" value="1"/>
</dbReference>
<accession>F4KU46</accession>
<dbReference type="HOGENOM" id="CLU_448173_0_0_10"/>
<evidence type="ECO:0000313" key="4">
    <source>
        <dbReference type="EMBL" id="AEE50143.1"/>
    </source>
</evidence>
<feature type="transmembrane region" description="Helical" evidence="2">
    <location>
        <begin position="445"/>
        <end position="464"/>
    </location>
</feature>
<keyword evidence="2" id="KW-0472">Membrane</keyword>
<keyword evidence="2" id="KW-0812">Transmembrane</keyword>